<accession>A0A7C2JYT7</accession>
<sequence>MRRPPFAGMCVVLCLVAVSFAAAQERKTAFLDAASAGPDFALQGEYTGAAGDRKFGAQVIARGDGQFEAVLLPGGLPGDGWDGKTRIKLSGRTEDGLTRLAGEEAEAAIVQGRLSFNGKDLKADLKKVERKSPTLGMKPPAGAKVLFDGTNVAAWEPGRLMEDGLMGVGTRTKDKFDSFTLHLEFRTPFMPYAGGQARGNSGMYLQDQYECQILDSFGLEGLDNECGGIYQNARPLVNMCLPPLSWQTYDVDFTGAKFDADGKVTAPARCTIRHNGVVIHDHLELATTPGGGQQDQKPGALYLQDHGDPVRFRNIWIVVK</sequence>
<dbReference type="InterPro" id="IPR010496">
    <property type="entry name" value="AL/BT2_dom"/>
</dbReference>
<protein>
    <submittedName>
        <fullName evidence="3">DUF1080 domain-containing protein</fullName>
    </submittedName>
</protein>
<dbReference type="GO" id="GO:0016787">
    <property type="term" value="F:hydrolase activity"/>
    <property type="evidence" value="ECO:0007669"/>
    <property type="project" value="InterPro"/>
</dbReference>
<reference evidence="3" key="1">
    <citation type="journal article" date="2020" name="mSystems">
        <title>Genome- and Community-Level Interaction Insights into Carbon Utilization and Element Cycling Functions of Hydrothermarchaeota in Hydrothermal Sediment.</title>
        <authorList>
            <person name="Zhou Z."/>
            <person name="Liu Y."/>
            <person name="Xu W."/>
            <person name="Pan J."/>
            <person name="Luo Z.H."/>
            <person name="Li M."/>
        </authorList>
    </citation>
    <scope>NUCLEOTIDE SEQUENCE [LARGE SCALE GENOMIC DNA]</scope>
    <source>
        <strain evidence="3">SpSt-339</strain>
    </source>
</reference>
<dbReference type="PANTHER" id="PTHR33546:SF1">
    <property type="entry name" value="LARGE, MULTIFUNCTIONAL SECRETED PROTEIN"/>
    <property type="match status" value="1"/>
</dbReference>
<gene>
    <name evidence="3" type="ORF">ENQ76_11130</name>
</gene>
<evidence type="ECO:0000259" key="2">
    <source>
        <dbReference type="Pfam" id="PF06439"/>
    </source>
</evidence>
<dbReference type="Pfam" id="PF06439">
    <property type="entry name" value="3keto-disac_hyd"/>
    <property type="match status" value="1"/>
</dbReference>
<proteinExistence type="predicted"/>
<feature type="domain" description="3-keto-alpha-glucoside-1,2-lyase/3-keto-2-hydroxy-glucal hydratase" evidence="2">
    <location>
        <begin position="142"/>
        <end position="317"/>
    </location>
</feature>
<feature type="signal peptide" evidence="1">
    <location>
        <begin position="1"/>
        <end position="23"/>
    </location>
</feature>
<evidence type="ECO:0000313" key="3">
    <source>
        <dbReference type="EMBL" id="HEN16006.1"/>
    </source>
</evidence>
<comment type="caution">
    <text evidence="3">The sequence shown here is derived from an EMBL/GenBank/DDBJ whole genome shotgun (WGS) entry which is preliminary data.</text>
</comment>
<keyword evidence="1" id="KW-0732">Signal</keyword>
<dbReference type="Gene3D" id="2.60.120.560">
    <property type="entry name" value="Exo-inulinase, domain 1"/>
    <property type="match status" value="1"/>
</dbReference>
<evidence type="ECO:0000256" key="1">
    <source>
        <dbReference type="SAM" id="SignalP"/>
    </source>
</evidence>
<organism evidence="3">
    <name type="scientific">Schlesneria paludicola</name>
    <dbReference type="NCBI Taxonomy" id="360056"/>
    <lineage>
        <taxon>Bacteria</taxon>
        <taxon>Pseudomonadati</taxon>
        <taxon>Planctomycetota</taxon>
        <taxon>Planctomycetia</taxon>
        <taxon>Planctomycetales</taxon>
        <taxon>Planctomycetaceae</taxon>
        <taxon>Schlesneria</taxon>
    </lineage>
</organism>
<dbReference type="AlphaFoldDB" id="A0A7C2JYT7"/>
<dbReference type="PANTHER" id="PTHR33546">
    <property type="entry name" value="LARGE, MULTIFUNCTIONAL SECRETED PROTEIN-RELATED"/>
    <property type="match status" value="1"/>
</dbReference>
<feature type="chain" id="PRO_5028272209" evidence="1">
    <location>
        <begin position="24"/>
        <end position="320"/>
    </location>
</feature>
<name>A0A7C2JYT7_9PLAN</name>
<dbReference type="EMBL" id="DSOK01000311">
    <property type="protein sequence ID" value="HEN16006.1"/>
    <property type="molecule type" value="Genomic_DNA"/>
</dbReference>